<keyword evidence="1" id="KW-1133">Transmembrane helix</keyword>
<evidence type="ECO:0008006" key="4">
    <source>
        <dbReference type="Google" id="ProtNLM"/>
    </source>
</evidence>
<feature type="transmembrane region" description="Helical" evidence="1">
    <location>
        <begin position="187"/>
        <end position="203"/>
    </location>
</feature>
<protein>
    <recommendedName>
        <fullName evidence="4">Glycosyltransferase RgtA/B/C/D-like domain-containing protein</fullName>
    </recommendedName>
</protein>
<dbReference type="AlphaFoldDB" id="A0A2W5H430"/>
<gene>
    <name evidence="2" type="ORF">DI598_00285</name>
</gene>
<feature type="transmembrane region" description="Helical" evidence="1">
    <location>
        <begin position="132"/>
        <end position="151"/>
    </location>
</feature>
<feature type="transmembrane region" description="Helical" evidence="1">
    <location>
        <begin position="257"/>
        <end position="274"/>
    </location>
</feature>
<dbReference type="EMBL" id="QFOI01000001">
    <property type="protein sequence ID" value="PZP52696.1"/>
    <property type="molecule type" value="Genomic_DNA"/>
</dbReference>
<keyword evidence="1" id="KW-0812">Transmembrane</keyword>
<name>A0A2W5H430_9SPHI</name>
<evidence type="ECO:0000313" key="3">
    <source>
        <dbReference type="Proteomes" id="UP000249645"/>
    </source>
</evidence>
<accession>A0A2W5H430</accession>
<keyword evidence="1" id="KW-0472">Membrane</keyword>
<sequence length="428" mass="49575">MAIALFGLYLFVFAFWLYRWGSKSLSNLSKYLVLVGFLLRVAVGVFMAYYTENLEGNDSWKLFNASKEEVNCLIHHPGSFISDGILDNNGYSGNPFTSFFFRNSNNFYFNDLKDNIIVKFNAILNVFSGGNYYVNILIANFLVMWCLLALVKVFRYNLKPDSQWTIIGTFLLYLPLILWTSNIQKDMLCLMLLSVFLYCYSFLGDRYGYKRLLFWMYMFFSVLVLVLIKNYMAIILVGCTVMVRVANPNSTHFTKRFFIAFGLVFVFFMISSFFPNSINFPLLLARKQNGFYDIAGAQPIPSIPLTGNILSYIQNLPNAIFNCFFFPISKNLFVERIGWIGFAIFFLFLALTVLAIKYPRKSGLWSNAFFLMMFSFCLLNYLLIGESVAYYGALQRYRAIPEAIFCILILQLIDFKKINDLYISKKNI</sequence>
<evidence type="ECO:0000256" key="1">
    <source>
        <dbReference type="SAM" id="Phobius"/>
    </source>
</evidence>
<dbReference type="Proteomes" id="UP000249645">
    <property type="component" value="Unassembled WGS sequence"/>
</dbReference>
<feature type="transmembrane region" description="Helical" evidence="1">
    <location>
        <begin position="368"/>
        <end position="391"/>
    </location>
</feature>
<comment type="caution">
    <text evidence="2">The sequence shown here is derived from an EMBL/GenBank/DDBJ whole genome shotgun (WGS) entry which is preliminary data.</text>
</comment>
<feature type="transmembrane region" description="Helical" evidence="1">
    <location>
        <begin position="163"/>
        <end position="180"/>
    </location>
</feature>
<reference evidence="2 3" key="1">
    <citation type="submission" date="2017-11" db="EMBL/GenBank/DDBJ databases">
        <title>Infants hospitalized years apart are colonized by the same room-sourced microbial strains.</title>
        <authorList>
            <person name="Brooks B."/>
            <person name="Olm M.R."/>
            <person name="Firek B.A."/>
            <person name="Baker R."/>
            <person name="Thomas B.C."/>
            <person name="Morowitz M.J."/>
            <person name="Banfield J.F."/>
        </authorList>
    </citation>
    <scope>NUCLEOTIDE SEQUENCE [LARGE SCALE GENOMIC DNA]</scope>
    <source>
        <strain evidence="2">S2_009_000_R2_76</strain>
    </source>
</reference>
<evidence type="ECO:0000313" key="2">
    <source>
        <dbReference type="EMBL" id="PZP52696.1"/>
    </source>
</evidence>
<organism evidence="2 3">
    <name type="scientific">Pseudopedobacter saltans</name>
    <dbReference type="NCBI Taxonomy" id="151895"/>
    <lineage>
        <taxon>Bacteria</taxon>
        <taxon>Pseudomonadati</taxon>
        <taxon>Bacteroidota</taxon>
        <taxon>Sphingobacteriia</taxon>
        <taxon>Sphingobacteriales</taxon>
        <taxon>Sphingobacteriaceae</taxon>
        <taxon>Pseudopedobacter</taxon>
    </lineage>
</organism>
<proteinExistence type="predicted"/>
<feature type="transmembrane region" description="Helical" evidence="1">
    <location>
        <begin position="337"/>
        <end position="356"/>
    </location>
</feature>
<feature type="transmembrane region" description="Helical" evidence="1">
    <location>
        <begin position="215"/>
        <end position="245"/>
    </location>
</feature>
<feature type="transmembrane region" description="Helical" evidence="1">
    <location>
        <begin position="31"/>
        <end position="51"/>
    </location>
</feature>